<organism evidence="3">
    <name type="scientific">uncultured Dysgonomonas sp</name>
    <dbReference type="NCBI Taxonomy" id="206096"/>
    <lineage>
        <taxon>Bacteria</taxon>
        <taxon>Pseudomonadati</taxon>
        <taxon>Bacteroidota</taxon>
        <taxon>Bacteroidia</taxon>
        <taxon>Bacteroidales</taxon>
        <taxon>Dysgonomonadaceae</taxon>
        <taxon>Dysgonomonas</taxon>
        <taxon>environmental samples</taxon>
    </lineage>
</organism>
<dbReference type="InterPro" id="IPR005545">
    <property type="entry name" value="YCII"/>
</dbReference>
<evidence type="ECO:0000256" key="1">
    <source>
        <dbReference type="ARBA" id="ARBA00007689"/>
    </source>
</evidence>
<feature type="domain" description="YCII-related" evidence="2">
    <location>
        <begin position="17"/>
        <end position="107"/>
    </location>
</feature>
<sequence>MKEFLLLIRENADYGDLSVEDMQADIQEHIKWVETLVENGNFKDGNPLDSAGVTLKDGIATDGPYVETKECVSGYYFLLANSLDEAKELAKGCPDLKRGATLEIRRIINTDEEQH</sequence>
<evidence type="ECO:0000313" key="3">
    <source>
        <dbReference type="EMBL" id="SBW04757.1"/>
    </source>
</evidence>
<dbReference type="RefSeq" id="WP_135106775.1">
    <property type="nucleotide sequence ID" value="NZ_CALESN010000061.1"/>
</dbReference>
<accession>A0A212JZ89</accession>
<dbReference type="AlphaFoldDB" id="A0A212JZ89"/>
<dbReference type="SUPFAM" id="SSF54909">
    <property type="entry name" value="Dimeric alpha+beta barrel"/>
    <property type="match status" value="1"/>
</dbReference>
<proteinExistence type="inferred from homology"/>
<dbReference type="Gene3D" id="3.30.70.1060">
    <property type="entry name" value="Dimeric alpha+beta barrel"/>
    <property type="match status" value="1"/>
</dbReference>
<dbReference type="InterPro" id="IPR011008">
    <property type="entry name" value="Dimeric_a/b-barrel"/>
</dbReference>
<dbReference type="Pfam" id="PF03795">
    <property type="entry name" value="YCII"/>
    <property type="match status" value="1"/>
</dbReference>
<evidence type="ECO:0000259" key="2">
    <source>
        <dbReference type="Pfam" id="PF03795"/>
    </source>
</evidence>
<dbReference type="EMBL" id="FLUL01000001">
    <property type="protein sequence ID" value="SBW04757.1"/>
    <property type="molecule type" value="Genomic_DNA"/>
</dbReference>
<comment type="similarity">
    <text evidence="1">Belongs to the YciI family.</text>
</comment>
<name>A0A212JZ89_9BACT</name>
<protein>
    <recommendedName>
        <fullName evidence="2">YCII-related domain-containing protein</fullName>
    </recommendedName>
</protein>
<gene>
    <name evidence="3" type="ORF">KL86DYS2_12669</name>
</gene>
<dbReference type="PANTHER" id="PTHR35174">
    <property type="entry name" value="BLL7171 PROTEIN-RELATED"/>
    <property type="match status" value="1"/>
</dbReference>
<dbReference type="PANTHER" id="PTHR35174:SF3">
    <property type="entry name" value="BLL7171 PROTEIN"/>
    <property type="match status" value="1"/>
</dbReference>
<reference evidence="3" key="1">
    <citation type="submission" date="2016-04" db="EMBL/GenBank/DDBJ databases">
        <authorList>
            <person name="Evans L.H."/>
            <person name="Alamgir A."/>
            <person name="Owens N."/>
            <person name="Weber N.D."/>
            <person name="Virtaneva K."/>
            <person name="Barbian K."/>
            <person name="Babar A."/>
            <person name="Rosenke K."/>
        </authorList>
    </citation>
    <scope>NUCLEOTIDE SEQUENCE</scope>
    <source>
        <strain evidence="3">86-2</strain>
    </source>
</reference>